<dbReference type="STRING" id="1882918.BCY86_01075"/>
<dbReference type="EMBL" id="CP016908">
    <property type="protein sequence ID" value="APR99429.1"/>
    <property type="molecule type" value="Genomic_DNA"/>
</dbReference>
<name>A0A1L6MV90_9BACT</name>
<sequence length="80" mass="9284">MSIPYHQSIAVDQSGSVLFMAIDTDFFLFIDYLDVKIMPVKKHLSVDFSDSVVRQRDVISLRIARCGNCFVKYMFLWTTL</sequence>
<dbReference type="AlphaFoldDB" id="A0A1L6MV90"/>
<reference evidence="1 2" key="1">
    <citation type="submission" date="2016-08" db="EMBL/GenBank/DDBJ databases">
        <title>Identification and validation of antigenic proteins from Pajaroellobacter abortibovis using de-novo genome sequence assembly and reverse vaccinology.</title>
        <authorList>
            <person name="Welly B.T."/>
            <person name="Miller M.R."/>
            <person name="Stott J.L."/>
            <person name="Blanchard M.T."/>
            <person name="Islas-Trejo A.D."/>
            <person name="O'Rourke S.M."/>
            <person name="Young A.E."/>
            <person name="Medrano J.F."/>
            <person name="Van Eenennaam A.L."/>
        </authorList>
    </citation>
    <scope>NUCLEOTIDE SEQUENCE [LARGE SCALE GENOMIC DNA]</scope>
    <source>
        <strain evidence="1 2">BTF92-0548A/99-0131</strain>
    </source>
</reference>
<organism evidence="1 2">
    <name type="scientific">Pajaroellobacter abortibovis</name>
    <dbReference type="NCBI Taxonomy" id="1882918"/>
    <lineage>
        <taxon>Bacteria</taxon>
        <taxon>Pseudomonadati</taxon>
        <taxon>Myxococcota</taxon>
        <taxon>Polyangia</taxon>
        <taxon>Polyangiales</taxon>
        <taxon>Polyangiaceae</taxon>
    </lineage>
</organism>
<dbReference type="KEGG" id="pabo:BCY86_01075"/>
<accession>A0A1L6MV90</accession>
<evidence type="ECO:0000313" key="2">
    <source>
        <dbReference type="Proteomes" id="UP000185544"/>
    </source>
</evidence>
<gene>
    <name evidence="1" type="ORF">BCY86_01075</name>
</gene>
<dbReference type="Proteomes" id="UP000185544">
    <property type="component" value="Chromosome"/>
</dbReference>
<evidence type="ECO:0000313" key="1">
    <source>
        <dbReference type="EMBL" id="APR99429.1"/>
    </source>
</evidence>
<proteinExistence type="predicted"/>
<keyword evidence="2" id="KW-1185">Reference proteome</keyword>
<protein>
    <submittedName>
        <fullName evidence="1">Uncharacterized protein</fullName>
    </submittedName>
</protein>